<feature type="transmembrane region" description="Helical" evidence="1">
    <location>
        <begin position="436"/>
        <end position="460"/>
    </location>
</feature>
<dbReference type="AlphaFoldDB" id="A0A9W4K6S9"/>
<feature type="transmembrane region" description="Helical" evidence="1">
    <location>
        <begin position="317"/>
        <end position="336"/>
    </location>
</feature>
<comment type="caution">
    <text evidence="3">The sequence shown here is derived from an EMBL/GenBank/DDBJ whole genome shotgun (WGS) entry which is preliminary data.</text>
</comment>
<dbReference type="InterPro" id="IPR050879">
    <property type="entry name" value="Acyltransferase_3"/>
</dbReference>
<dbReference type="Proteomes" id="UP001154252">
    <property type="component" value="Unassembled WGS sequence"/>
</dbReference>
<keyword evidence="1" id="KW-0472">Membrane</keyword>
<gene>
    <name evidence="3" type="ORF">PEGY_LOCUS537</name>
</gene>
<proteinExistence type="predicted"/>
<dbReference type="PANTHER" id="PTHR23028">
    <property type="entry name" value="ACETYLTRANSFERASE"/>
    <property type="match status" value="1"/>
</dbReference>
<protein>
    <recommendedName>
        <fullName evidence="2">Acyltransferase 3 domain-containing protein</fullName>
    </recommendedName>
</protein>
<evidence type="ECO:0000313" key="3">
    <source>
        <dbReference type="EMBL" id="CAG8885710.1"/>
    </source>
</evidence>
<feature type="transmembrane region" description="Helical" evidence="1">
    <location>
        <begin position="239"/>
        <end position="258"/>
    </location>
</feature>
<dbReference type="GO" id="GO:0016747">
    <property type="term" value="F:acyltransferase activity, transferring groups other than amino-acyl groups"/>
    <property type="evidence" value="ECO:0007669"/>
    <property type="project" value="InterPro"/>
</dbReference>
<evidence type="ECO:0000256" key="1">
    <source>
        <dbReference type="SAM" id="Phobius"/>
    </source>
</evidence>
<accession>A0A9W4K6S9</accession>
<feature type="transmembrane region" description="Helical" evidence="1">
    <location>
        <begin position="111"/>
        <end position="139"/>
    </location>
</feature>
<reference evidence="3" key="1">
    <citation type="submission" date="2021-07" db="EMBL/GenBank/DDBJ databases">
        <authorList>
            <person name="Branca A.L. A."/>
        </authorList>
    </citation>
    <scope>NUCLEOTIDE SEQUENCE</scope>
</reference>
<evidence type="ECO:0000313" key="4">
    <source>
        <dbReference type="Proteomes" id="UP001154252"/>
    </source>
</evidence>
<name>A0A9W4K6S9_9EURO</name>
<feature type="domain" description="Acyltransferase 3" evidence="2">
    <location>
        <begin position="68"/>
        <end position="457"/>
    </location>
</feature>
<feature type="transmembrane region" description="Helical" evidence="1">
    <location>
        <begin position="395"/>
        <end position="416"/>
    </location>
</feature>
<dbReference type="PANTHER" id="PTHR23028:SF134">
    <property type="entry name" value="PUTATIVE (AFU_ORTHOLOGUE AFUA_4G08520)-RELATED"/>
    <property type="match status" value="1"/>
</dbReference>
<dbReference type="OrthoDB" id="4270586at2759"/>
<keyword evidence="1" id="KW-0812">Transmembrane</keyword>
<dbReference type="Pfam" id="PF01757">
    <property type="entry name" value="Acyl_transf_3"/>
    <property type="match status" value="1"/>
</dbReference>
<organism evidence="3 4">
    <name type="scientific">Penicillium egyptiacum</name>
    <dbReference type="NCBI Taxonomy" id="1303716"/>
    <lineage>
        <taxon>Eukaryota</taxon>
        <taxon>Fungi</taxon>
        <taxon>Dikarya</taxon>
        <taxon>Ascomycota</taxon>
        <taxon>Pezizomycotina</taxon>
        <taxon>Eurotiomycetes</taxon>
        <taxon>Eurotiomycetidae</taxon>
        <taxon>Eurotiales</taxon>
        <taxon>Aspergillaceae</taxon>
        <taxon>Penicillium</taxon>
    </lineage>
</organism>
<feature type="transmembrane region" description="Helical" evidence="1">
    <location>
        <begin position="265"/>
        <end position="283"/>
    </location>
</feature>
<keyword evidence="1" id="KW-1133">Transmembrane helix</keyword>
<evidence type="ECO:0000259" key="2">
    <source>
        <dbReference type="Pfam" id="PF01757"/>
    </source>
</evidence>
<dbReference type="EMBL" id="CAJVRC010000835">
    <property type="protein sequence ID" value="CAG8885710.1"/>
    <property type="molecule type" value="Genomic_DNA"/>
</dbReference>
<feature type="transmembrane region" description="Helical" evidence="1">
    <location>
        <begin position="159"/>
        <end position="180"/>
    </location>
</feature>
<feature type="transmembrane region" description="Helical" evidence="1">
    <location>
        <begin position="366"/>
        <end position="388"/>
    </location>
</feature>
<keyword evidence="4" id="KW-1185">Reference proteome</keyword>
<dbReference type="InterPro" id="IPR002656">
    <property type="entry name" value="Acyl_transf_3_dom"/>
</dbReference>
<sequence length="478" mass="54589">MAFNNEDQESLHNRLAYQIGVTKPPTATKCRQLLLKSREICLLLWPSPISAYFGLNSAPTKCWGSTGYLTGLRGVACLAVFTEHFLMRFHPKLLDEYGEHPKFYQLPGIRLLYSGSVMVSIFFIISGFSLSIGPLRTIYNRDWEHFHQLMFSAALRRPIRLILPPTAVTFVVMIGVRFSLYQSHYDSPIDLDWRGPIRQPTFALQLLDWVEYVLGRLVYPGEWLLPLPTVSPSEYAVPLYTIPQELWSSFLLFIFIVALSKVRPAVRLITLFFLVMLSAWCMRKKSSCFLVGMALAELHLHRHLYPPQEHSRSASNLWKYLSVGLWSFVLLLGIWMCSIPHTRGAYGSSSIGYRMISRIIPWNSNVYTIGAALVVLAIDQLPIVQAVFRTSPAEYLGKISFSLYIIHWPILAAWRWSVVPFMCRVTGDHTALRYGAGFALAAVCVTPVVLWIADICWRLVDETSIQFAKRWENMISIE</sequence>